<organism evidence="1 2">
    <name type="scientific">Glossina brevipalpis</name>
    <dbReference type="NCBI Taxonomy" id="37001"/>
    <lineage>
        <taxon>Eukaryota</taxon>
        <taxon>Metazoa</taxon>
        <taxon>Ecdysozoa</taxon>
        <taxon>Arthropoda</taxon>
        <taxon>Hexapoda</taxon>
        <taxon>Insecta</taxon>
        <taxon>Pterygota</taxon>
        <taxon>Neoptera</taxon>
        <taxon>Endopterygota</taxon>
        <taxon>Diptera</taxon>
        <taxon>Brachycera</taxon>
        <taxon>Muscomorpha</taxon>
        <taxon>Hippoboscoidea</taxon>
        <taxon>Glossinidae</taxon>
        <taxon>Glossina</taxon>
    </lineage>
</organism>
<dbReference type="InterPro" id="IPR005312">
    <property type="entry name" value="DUF1759"/>
</dbReference>
<proteinExistence type="predicted"/>
<dbReference type="AlphaFoldDB" id="A0A1A9WW39"/>
<dbReference type="Proteomes" id="UP000091820">
    <property type="component" value="Unassembled WGS sequence"/>
</dbReference>
<evidence type="ECO:0000313" key="1">
    <source>
        <dbReference type="EnsemblMetazoa" id="GBRI034624-PA"/>
    </source>
</evidence>
<dbReference type="EnsemblMetazoa" id="GBRI034624-RA">
    <property type="protein sequence ID" value="GBRI034624-PA"/>
    <property type="gene ID" value="GBRI034624"/>
</dbReference>
<dbReference type="Pfam" id="PF03564">
    <property type="entry name" value="DUF1759"/>
    <property type="match status" value="1"/>
</dbReference>
<reference evidence="1" key="2">
    <citation type="submission" date="2020-05" db="UniProtKB">
        <authorList>
            <consortium name="EnsemblMetazoa"/>
        </authorList>
    </citation>
    <scope>IDENTIFICATION</scope>
    <source>
        <strain evidence="1">IAEA</strain>
    </source>
</reference>
<sequence>MQLKHHINTLKTFSNDISMQFGLSICSTLLIHRGKLKEKQLRLTKGDVLEAMLEHEAMSIICSQCFPASSSQTDLHPHNSTNRRRLGSGGDGPFAAKFFTLSGIKLAVTKLKELDDGWSEINLAFKELMSTSDSTVETELKSPTSFKYNHYNIKFSKVVMKNSHPFEICLQLFIVTILNITPARKLWHLRNKIRGTAGVIVKRYLLCHDNLLLTWEALKSQYGNKRALVENQVRTLFDFLTISEESIPSIIGIKVCVNECPANLRALNVSVSNWDPVLVYLIWIKLLEGRFHVALAINNVYYGYINDSPENNFLLYFKVMLSRVHQYYLVITTRTFTNASTRCDWNFPIMVDIN</sequence>
<keyword evidence="2" id="KW-1185">Reference proteome</keyword>
<name>A0A1A9WW39_9MUSC</name>
<accession>A0A1A9WW39</accession>
<evidence type="ECO:0000313" key="2">
    <source>
        <dbReference type="Proteomes" id="UP000091820"/>
    </source>
</evidence>
<dbReference type="VEuPathDB" id="VectorBase:GBRI034624"/>
<protein>
    <submittedName>
        <fullName evidence="1">Uncharacterized protein</fullName>
    </submittedName>
</protein>
<reference evidence="2" key="1">
    <citation type="submission" date="2014-03" db="EMBL/GenBank/DDBJ databases">
        <authorList>
            <person name="Aksoy S."/>
            <person name="Warren W."/>
            <person name="Wilson R.K."/>
        </authorList>
    </citation>
    <scope>NUCLEOTIDE SEQUENCE [LARGE SCALE GENOMIC DNA]</scope>
    <source>
        <strain evidence="2">IAEA</strain>
    </source>
</reference>